<organism evidence="1">
    <name type="scientific">Myoviridae sp. ctByu2</name>
    <dbReference type="NCBI Taxonomy" id="2827668"/>
    <lineage>
        <taxon>Viruses</taxon>
        <taxon>Duplodnaviria</taxon>
        <taxon>Heunggongvirae</taxon>
        <taxon>Uroviricota</taxon>
        <taxon>Caudoviricetes</taxon>
    </lineage>
</organism>
<accession>A0A8S5SAM2</accession>
<reference evidence="1" key="1">
    <citation type="journal article" date="2021" name="Proc. Natl. Acad. Sci. U.S.A.">
        <title>A Catalog of Tens of Thousands of Viruses from Human Metagenomes Reveals Hidden Associations with Chronic Diseases.</title>
        <authorList>
            <person name="Tisza M.J."/>
            <person name="Buck C.B."/>
        </authorList>
    </citation>
    <scope>NUCLEOTIDE SEQUENCE</scope>
    <source>
        <strain evidence="1">CtByu2</strain>
    </source>
</reference>
<protein>
    <submittedName>
        <fullName evidence="1">Uncharacterized protein</fullName>
    </submittedName>
</protein>
<dbReference type="EMBL" id="BK032557">
    <property type="protein sequence ID" value="DAF47703.1"/>
    <property type="molecule type" value="Genomic_DNA"/>
</dbReference>
<evidence type="ECO:0000313" key="1">
    <source>
        <dbReference type="EMBL" id="DAF47703.1"/>
    </source>
</evidence>
<name>A0A8S5SAM2_9CAUD</name>
<sequence length="99" mass="11747">MKTVISKLDKKTYYLAVATNCEYSEFIEGERYQVRSATKEDCPDFEDYCVVNGTFWETLPEIDFLRISGRPMINRYNGTYFLHRLVLKSDCKKYLSYLN</sequence>
<proteinExistence type="predicted"/>